<accession>H8YW28</accession>
<dbReference type="PANTHER" id="PTHR43273:SF8">
    <property type="entry name" value="RADICAL SAM DOMAIN PROTEIN"/>
    <property type="match status" value="1"/>
</dbReference>
<proteinExistence type="predicted"/>
<dbReference type="InterPro" id="IPR023885">
    <property type="entry name" value="4Fe4S-binding_SPASM_dom"/>
</dbReference>
<evidence type="ECO:0000313" key="8">
    <source>
        <dbReference type="Proteomes" id="UP000002964"/>
    </source>
</evidence>
<dbReference type="Pfam" id="PF04055">
    <property type="entry name" value="Radical_SAM"/>
    <property type="match status" value="1"/>
</dbReference>
<dbReference type="PROSITE" id="PS51918">
    <property type="entry name" value="RADICAL_SAM"/>
    <property type="match status" value="1"/>
</dbReference>
<dbReference type="InterPro" id="IPR058240">
    <property type="entry name" value="rSAM_sf"/>
</dbReference>
<dbReference type="Gene3D" id="3.20.20.70">
    <property type="entry name" value="Aldolase class I"/>
    <property type="match status" value="1"/>
</dbReference>
<keyword evidence="3" id="KW-0479">Metal-binding</keyword>
<reference evidence="7 8" key="2">
    <citation type="submission" date="2011-11" db="EMBL/GenBank/DDBJ databases">
        <authorList>
            <consortium name="US DOE Joint Genome Institute"/>
            <person name="Lucas S."/>
            <person name="Han J."/>
            <person name="Lapidus A."/>
            <person name="Cheng J.-F."/>
            <person name="Goodwin L."/>
            <person name="Pitluck S."/>
            <person name="Peters L."/>
            <person name="Ovchinnikova G."/>
            <person name="Zhang X."/>
            <person name="Detter J.C."/>
            <person name="Han C."/>
            <person name="Tapia R."/>
            <person name="Land M."/>
            <person name="Hauser L."/>
            <person name="Kyrpides N."/>
            <person name="Ivanova N."/>
            <person name="Pagani I."/>
            <person name="Vogl K."/>
            <person name="Liu Z."/>
            <person name="Overmann J."/>
            <person name="Frigaard N.-U."/>
            <person name="Bryant D."/>
            <person name="Woyke T."/>
        </authorList>
    </citation>
    <scope>NUCLEOTIDE SEQUENCE [LARGE SCALE GENOMIC DNA]</scope>
    <source>
        <strain evidence="7 8">970</strain>
    </source>
</reference>
<dbReference type="OrthoDB" id="9782387at2"/>
<dbReference type="STRING" id="631362.Thi970DRAFT_00331"/>
<keyword evidence="5" id="KW-0411">Iron-sulfur</keyword>
<evidence type="ECO:0000256" key="5">
    <source>
        <dbReference type="ARBA" id="ARBA00023014"/>
    </source>
</evidence>
<evidence type="ECO:0000256" key="4">
    <source>
        <dbReference type="ARBA" id="ARBA00023004"/>
    </source>
</evidence>
<dbReference type="NCBIfam" id="TIGR04136">
    <property type="entry name" value="rSAM_FibroRumin"/>
    <property type="match status" value="1"/>
</dbReference>
<name>H8YW28_9GAMM</name>
<keyword evidence="2" id="KW-0949">S-adenosyl-L-methionine</keyword>
<evidence type="ECO:0000259" key="6">
    <source>
        <dbReference type="PROSITE" id="PS51918"/>
    </source>
</evidence>
<dbReference type="Proteomes" id="UP000002964">
    <property type="component" value="Unassembled WGS sequence"/>
</dbReference>
<dbReference type="HOGENOM" id="CLU_009273_3_3_6"/>
<evidence type="ECO:0000256" key="3">
    <source>
        <dbReference type="ARBA" id="ARBA00022723"/>
    </source>
</evidence>
<feature type="domain" description="Radical SAM core" evidence="6">
    <location>
        <begin position="105"/>
        <end position="335"/>
    </location>
</feature>
<keyword evidence="8" id="KW-1185">Reference proteome</keyword>
<dbReference type="InterPro" id="IPR007197">
    <property type="entry name" value="rSAM"/>
</dbReference>
<dbReference type="SFLD" id="SFLDS00029">
    <property type="entry name" value="Radical_SAM"/>
    <property type="match status" value="1"/>
</dbReference>
<dbReference type="InterPro" id="IPR013785">
    <property type="entry name" value="Aldolase_TIM"/>
</dbReference>
<dbReference type="PANTHER" id="PTHR43273">
    <property type="entry name" value="ANAEROBIC SULFATASE-MATURATING ENZYME HOMOLOG ASLB-RELATED"/>
    <property type="match status" value="1"/>
</dbReference>
<gene>
    <name evidence="7" type="ORF">Thi970DRAFT_00331</name>
</gene>
<dbReference type="SFLD" id="SFLDG01067">
    <property type="entry name" value="SPASM/twitch_domain_containing"/>
    <property type="match status" value="1"/>
</dbReference>
<dbReference type="SFLD" id="SFLDG01384">
    <property type="entry name" value="thioether_bond_formation_requi"/>
    <property type="match status" value="1"/>
</dbReference>
<dbReference type="CDD" id="cd01335">
    <property type="entry name" value="Radical_SAM"/>
    <property type="match status" value="1"/>
</dbReference>
<dbReference type="SFLD" id="SFLDG01386">
    <property type="entry name" value="main_SPASM_domain-containing"/>
    <property type="match status" value="1"/>
</dbReference>
<dbReference type="GO" id="GO:0046872">
    <property type="term" value="F:metal ion binding"/>
    <property type="evidence" value="ECO:0007669"/>
    <property type="project" value="UniProtKB-KW"/>
</dbReference>
<dbReference type="eggNOG" id="COG0641">
    <property type="taxonomic scope" value="Bacteria"/>
</dbReference>
<dbReference type="GO" id="GO:0016491">
    <property type="term" value="F:oxidoreductase activity"/>
    <property type="evidence" value="ECO:0007669"/>
    <property type="project" value="InterPro"/>
</dbReference>
<evidence type="ECO:0000256" key="2">
    <source>
        <dbReference type="ARBA" id="ARBA00022691"/>
    </source>
</evidence>
<keyword evidence="4" id="KW-0408">Iron</keyword>
<protein>
    <submittedName>
        <fullName evidence="7">Radical SAM additional 4Fe4S-binding domain protein</fullName>
    </submittedName>
</protein>
<dbReference type="SUPFAM" id="SSF102114">
    <property type="entry name" value="Radical SAM enzymes"/>
    <property type="match status" value="1"/>
</dbReference>
<comment type="cofactor">
    <cofactor evidence="1">
        <name>[4Fe-4S] cluster</name>
        <dbReference type="ChEBI" id="CHEBI:49883"/>
    </cofactor>
</comment>
<dbReference type="EMBL" id="JH603164">
    <property type="protein sequence ID" value="EIC23819.1"/>
    <property type="molecule type" value="Genomic_DNA"/>
</dbReference>
<dbReference type="InterPro" id="IPR023867">
    <property type="entry name" value="Sulphatase_maturase_rSAM"/>
</dbReference>
<dbReference type="AlphaFoldDB" id="H8YW28"/>
<dbReference type="InterPro" id="IPR026426">
    <property type="entry name" value="rSAM_FibroRumin"/>
</dbReference>
<dbReference type="RefSeq" id="WP_009146793.1">
    <property type="nucleotide sequence ID" value="NZ_CP121471.1"/>
</dbReference>
<reference evidence="8" key="1">
    <citation type="submission" date="2011-06" db="EMBL/GenBank/DDBJ databases">
        <authorList>
            <consortium name="US DOE Joint Genome Institute (JGI-PGF)"/>
            <person name="Lucas S."/>
            <person name="Han J."/>
            <person name="Lapidus A."/>
            <person name="Cheng J.-F."/>
            <person name="Goodwin L."/>
            <person name="Pitluck S."/>
            <person name="Peters L."/>
            <person name="Land M.L."/>
            <person name="Hauser L."/>
            <person name="Vogl K."/>
            <person name="Liu Z."/>
            <person name="Overmann J."/>
            <person name="Frigaard N.-U."/>
            <person name="Bryant D.A."/>
            <person name="Woyke T.J."/>
        </authorList>
    </citation>
    <scope>NUCLEOTIDE SEQUENCE [LARGE SCALE GENOMIC DNA]</scope>
    <source>
        <strain evidence="8">970</strain>
    </source>
</reference>
<sequence length="474" mass="52780">MNIAENIPTHLFFSKYAHKLERNGIFAYFHALRMKPVFISAEMESTIEMIRLSKDARNVIASITNPSYQESVVSAISALIENKVITKNPDVDKKVITHFRSSIPPAYTQIAYFILTENCNFGCSYCFVKRDGETRSGARVMSPETAIKGLELFCKLVAMDKGRFEEEKNIIFYGGEPLLNITVLQIISKKVREYKSCGKLPQDTRLSIVTNGSLLTEDNIDLLSSNNVAIGISLDGDECATNSCRAYTGGGPVYHDIIKGIERCKAKNIPFSLSVTLTEQSVKNFNSTLSELKQIGSNALGFNILLTDEQFRVFEGYNEAAADCILTGFEEFRRNGVYEDRMMRKLKSFAESRVYLFDCGAAGASQIVVAPDGDLGICHGFLGSRENFPTNVDNMDFDPSTDPTFLEWRKRTPLNMPDCENCMALGICGGGCPLNALKNTGSIWGLDERFCVHSIKTLQWLVWDLFAQVTKSGN</sequence>
<organism evidence="7 8">
    <name type="scientific">Thiorhodovibrio frisius</name>
    <dbReference type="NCBI Taxonomy" id="631362"/>
    <lineage>
        <taxon>Bacteria</taxon>
        <taxon>Pseudomonadati</taxon>
        <taxon>Pseudomonadota</taxon>
        <taxon>Gammaproteobacteria</taxon>
        <taxon>Chromatiales</taxon>
        <taxon>Chromatiaceae</taxon>
        <taxon>Thiorhodovibrio</taxon>
    </lineage>
</organism>
<evidence type="ECO:0000256" key="1">
    <source>
        <dbReference type="ARBA" id="ARBA00001966"/>
    </source>
</evidence>
<dbReference type="GO" id="GO:0051536">
    <property type="term" value="F:iron-sulfur cluster binding"/>
    <property type="evidence" value="ECO:0007669"/>
    <property type="project" value="UniProtKB-KW"/>
</dbReference>
<dbReference type="NCBIfam" id="TIGR04085">
    <property type="entry name" value="rSAM_more_4Fe4S"/>
    <property type="match status" value="1"/>
</dbReference>
<evidence type="ECO:0000313" key="7">
    <source>
        <dbReference type="EMBL" id="EIC23819.1"/>
    </source>
</evidence>